<keyword evidence="1" id="KW-0812">Transmembrane</keyword>
<organism evidence="2 3">
    <name type="scientific">Apolygus lucorum</name>
    <name type="common">Small green plant bug</name>
    <name type="synonym">Lygocoris lucorum</name>
    <dbReference type="NCBI Taxonomy" id="248454"/>
    <lineage>
        <taxon>Eukaryota</taxon>
        <taxon>Metazoa</taxon>
        <taxon>Ecdysozoa</taxon>
        <taxon>Arthropoda</taxon>
        <taxon>Hexapoda</taxon>
        <taxon>Insecta</taxon>
        <taxon>Pterygota</taxon>
        <taxon>Neoptera</taxon>
        <taxon>Paraneoptera</taxon>
        <taxon>Hemiptera</taxon>
        <taxon>Heteroptera</taxon>
        <taxon>Panheteroptera</taxon>
        <taxon>Cimicomorpha</taxon>
        <taxon>Miridae</taxon>
        <taxon>Mirini</taxon>
        <taxon>Apolygus</taxon>
    </lineage>
</organism>
<dbReference type="EMBL" id="WIXP02000016">
    <property type="protein sequence ID" value="KAF6197988.1"/>
    <property type="molecule type" value="Genomic_DNA"/>
</dbReference>
<keyword evidence="1" id="KW-1133">Transmembrane helix</keyword>
<dbReference type="OrthoDB" id="6619194at2759"/>
<gene>
    <name evidence="2" type="ORF">GE061_007733</name>
</gene>
<keyword evidence="1" id="KW-0472">Membrane</keyword>
<evidence type="ECO:0000256" key="1">
    <source>
        <dbReference type="SAM" id="Phobius"/>
    </source>
</evidence>
<proteinExistence type="predicted"/>
<feature type="transmembrane region" description="Helical" evidence="1">
    <location>
        <begin position="41"/>
        <end position="64"/>
    </location>
</feature>
<sequence>MLDEKGFEERVRLLLLDNPRPKVTSDVNAWPRKWPSYIAGAVWWAFFFTSIVAILVLLFMVIFAKYEEQTMLKRPIYLTRYMDPIITADRSAKLPKDSILSSMLQSSSNAFFVTGKILDWKSSCSLESLLKHASDKNVFLVTFVRGAKDGRFEKRLRSEYSNLMMLKADGEQFFKGTMFEGDWRGDANSMKDAELLTIWQFGGTVMADDVVITSELPKNRGNGNCLVSPDVISCPSQCSAFLYQLLLNAKESPGSSMKTLVESSVMDFCGNPAVCPGVQRLQPTCSKPDDGCFLFKLPREETPSNQTWSLLSHHCPVTYATSQSRAHNL</sequence>
<protein>
    <submittedName>
        <fullName evidence="2">Uncharacterized protein</fullName>
    </submittedName>
</protein>
<evidence type="ECO:0000313" key="2">
    <source>
        <dbReference type="EMBL" id="KAF6197988.1"/>
    </source>
</evidence>
<name>A0A8S9WPC5_APOLU</name>
<evidence type="ECO:0000313" key="3">
    <source>
        <dbReference type="Proteomes" id="UP000466442"/>
    </source>
</evidence>
<accession>A0A8S9WPC5</accession>
<dbReference type="Proteomes" id="UP000466442">
    <property type="component" value="Linkage Group LG16"/>
</dbReference>
<comment type="caution">
    <text evidence="2">The sequence shown here is derived from an EMBL/GenBank/DDBJ whole genome shotgun (WGS) entry which is preliminary data.</text>
</comment>
<keyword evidence="3" id="KW-1185">Reference proteome</keyword>
<reference evidence="2" key="1">
    <citation type="journal article" date="2021" name="Mol. Ecol. Resour.">
        <title>Apolygus lucorum genome provides insights into omnivorousness and mesophyll feeding.</title>
        <authorList>
            <person name="Liu Y."/>
            <person name="Liu H."/>
            <person name="Wang H."/>
            <person name="Huang T."/>
            <person name="Liu B."/>
            <person name="Yang B."/>
            <person name="Yin L."/>
            <person name="Li B."/>
            <person name="Zhang Y."/>
            <person name="Zhang S."/>
            <person name="Jiang F."/>
            <person name="Zhang X."/>
            <person name="Ren Y."/>
            <person name="Wang B."/>
            <person name="Wang S."/>
            <person name="Lu Y."/>
            <person name="Wu K."/>
            <person name="Fan W."/>
            <person name="Wang G."/>
        </authorList>
    </citation>
    <scope>NUCLEOTIDE SEQUENCE</scope>
    <source>
        <strain evidence="2">12Hb</strain>
    </source>
</reference>
<dbReference type="AlphaFoldDB" id="A0A8S9WPC5"/>